<evidence type="ECO:0000256" key="1">
    <source>
        <dbReference type="SAM" id="Phobius"/>
    </source>
</evidence>
<feature type="transmembrane region" description="Helical" evidence="1">
    <location>
        <begin position="7"/>
        <end position="29"/>
    </location>
</feature>
<protein>
    <submittedName>
        <fullName evidence="2 4">Uncharacterized protein</fullName>
    </submittedName>
</protein>
<dbReference type="RefSeq" id="XP_033575515.1">
    <property type="nucleotide sequence ID" value="XM_033728740.1"/>
</dbReference>
<keyword evidence="1" id="KW-0812">Transmembrane</keyword>
<keyword evidence="3" id="KW-1185">Reference proteome</keyword>
<reference evidence="4" key="3">
    <citation type="submission" date="2025-04" db="UniProtKB">
        <authorList>
            <consortium name="RefSeq"/>
        </authorList>
    </citation>
    <scope>IDENTIFICATION</scope>
    <source>
        <strain evidence="4">CBS 304.34</strain>
    </source>
</reference>
<dbReference type="Proteomes" id="UP000504636">
    <property type="component" value="Unplaced"/>
</dbReference>
<sequence>MVDRRGCGLFFGLLRAYLGYGTAGFFFSIRDWSVLMEQRALRRKASTSARSAYGTLTAHETTGGVWRLESWSTFKMSDSFLLQCTSPTCIFLSVCGTCAHVSKAFYMPGPFQ</sequence>
<proteinExistence type="predicted"/>
<evidence type="ECO:0000313" key="3">
    <source>
        <dbReference type="Proteomes" id="UP000504636"/>
    </source>
</evidence>
<keyword evidence="1" id="KW-1133">Transmembrane helix</keyword>
<evidence type="ECO:0000313" key="4">
    <source>
        <dbReference type="RefSeq" id="XP_033575515.1"/>
    </source>
</evidence>
<evidence type="ECO:0000313" key="2">
    <source>
        <dbReference type="EMBL" id="KAF2808551.1"/>
    </source>
</evidence>
<keyword evidence="1" id="KW-0472">Membrane</keyword>
<accession>A0A6A6YIC3</accession>
<reference evidence="2 4" key="1">
    <citation type="journal article" date="2020" name="Stud. Mycol.">
        <title>101 Dothideomycetes genomes: a test case for predicting lifestyles and emergence of pathogens.</title>
        <authorList>
            <person name="Haridas S."/>
            <person name="Albert R."/>
            <person name="Binder M."/>
            <person name="Bloem J."/>
            <person name="Labutti K."/>
            <person name="Salamov A."/>
            <person name="Andreopoulos B."/>
            <person name="Baker S."/>
            <person name="Barry K."/>
            <person name="Bills G."/>
            <person name="Bluhm B."/>
            <person name="Cannon C."/>
            <person name="Castanera R."/>
            <person name="Culley D."/>
            <person name="Daum C."/>
            <person name="Ezra D."/>
            <person name="Gonzalez J."/>
            <person name="Henrissat B."/>
            <person name="Kuo A."/>
            <person name="Liang C."/>
            <person name="Lipzen A."/>
            <person name="Lutzoni F."/>
            <person name="Magnuson J."/>
            <person name="Mondo S."/>
            <person name="Nolan M."/>
            <person name="Ohm R."/>
            <person name="Pangilinan J."/>
            <person name="Park H.-J."/>
            <person name="Ramirez L."/>
            <person name="Alfaro M."/>
            <person name="Sun H."/>
            <person name="Tritt A."/>
            <person name="Yoshinaga Y."/>
            <person name="Zwiers L.-H."/>
            <person name="Turgeon B."/>
            <person name="Goodwin S."/>
            <person name="Spatafora J."/>
            <person name="Crous P."/>
            <person name="Grigoriev I."/>
        </authorList>
    </citation>
    <scope>NUCLEOTIDE SEQUENCE</scope>
    <source>
        <strain evidence="2 4">CBS 304.34</strain>
    </source>
</reference>
<dbReference type="EMBL" id="MU003703">
    <property type="protein sequence ID" value="KAF2808551.1"/>
    <property type="molecule type" value="Genomic_DNA"/>
</dbReference>
<reference evidence="4" key="2">
    <citation type="submission" date="2020-04" db="EMBL/GenBank/DDBJ databases">
        <authorList>
            <consortium name="NCBI Genome Project"/>
        </authorList>
    </citation>
    <scope>NUCLEOTIDE SEQUENCE</scope>
    <source>
        <strain evidence="4">CBS 304.34</strain>
    </source>
</reference>
<dbReference type="GeneID" id="54469633"/>
<dbReference type="AlphaFoldDB" id="A0A6A6YIC3"/>
<gene>
    <name evidence="2 4" type="ORF">BDZ99DRAFT_57889</name>
</gene>
<organism evidence="2">
    <name type="scientific">Mytilinidion resinicola</name>
    <dbReference type="NCBI Taxonomy" id="574789"/>
    <lineage>
        <taxon>Eukaryota</taxon>
        <taxon>Fungi</taxon>
        <taxon>Dikarya</taxon>
        <taxon>Ascomycota</taxon>
        <taxon>Pezizomycotina</taxon>
        <taxon>Dothideomycetes</taxon>
        <taxon>Pleosporomycetidae</taxon>
        <taxon>Mytilinidiales</taxon>
        <taxon>Mytilinidiaceae</taxon>
        <taxon>Mytilinidion</taxon>
    </lineage>
</organism>
<name>A0A6A6YIC3_9PEZI</name>